<keyword evidence="3" id="KW-1185">Reference proteome</keyword>
<sequence length="112" mass="12053">MIRTDSVNRVLLISVNNSPLSLRGHSRHRLIQLQGVGHTPSATITVGSSSALPFCHPQSCEVHLERQVTKTRADPGQGAPSPFGGPCHSKLQAEAQWPYLSEGFLANAPEMS</sequence>
<feature type="region of interest" description="Disordered" evidence="1">
    <location>
        <begin position="70"/>
        <end position="89"/>
    </location>
</feature>
<proteinExistence type="predicted"/>
<reference evidence="2" key="1">
    <citation type="submission" date="2023-04" db="EMBL/GenBank/DDBJ databases">
        <authorList>
            <consortium name="ELIXIR-Norway"/>
        </authorList>
    </citation>
    <scope>NUCLEOTIDE SEQUENCE [LARGE SCALE GENOMIC DNA]</scope>
</reference>
<dbReference type="Proteomes" id="UP001176941">
    <property type="component" value="Chromosome 19"/>
</dbReference>
<evidence type="ECO:0000256" key="1">
    <source>
        <dbReference type="SAM" id="MobiDB-lite"/>
    </source>
</evidence>
<dbReference type="EMBL" id="OX459955">
    <property type="protein sequence ID" value="CAI9159248.1"/>
    <property type="molecule type" value="Genomic_DNA"/>
</dbReference>
<protein>
    <submittedName>
        <fullName evidence="2">Uncharacterized protein</fullName>
    </submittedName>
</protein>
<gene>
    <name evidence="2" type="ORF">MRATA1EN1_LOCUS8210</name>
</gene>
<evidence type="ECO:0000313" key="2">
    <source>
        <dbReference type="EMBL" id="CAI9159248.1"/>
    </source>
</evidence>
<evidence type="ECO:0000313" key="3">
    <source>
        <dbReference type="Proteomes" id="UP001176941"/>
    </source>
</evidence>
<accession>A0ABN8YCI3</accession>
<name>A0ABN8YCI3_RANTA</name>
<organism evidence="2 3">
    <name type="scientific">Rangifer tarandus platyrhynchus</name>
    <name type="common">Svalbard reindeer</name>
    <dbReference type="NCBI Taxonomy" id="3082113"/>
    <lineage>
        <taxon>Eukaryota</taxon>
        <taxon>Metazoa</taxon>
        <taxon>Chordata</taxon>
        <taxon>Craniata</taxon>
        <taxon>Vertebrata</taxon>
        <taxon>Euteleostomi</taxon>
        <taxon>Mammalia</taxon>
        <taxon>Eutheria</taxon>
        <taxon>Laurasiatheria</taxon>
        <taxon>Artiodactyla</taxon>
        <taxon>Ruminantia</taxon>
        <taxon>Pecora</taxon>
        <taxon>Cervidae</taxon>
        <taxon>Odocoileinae</taxon>
        <taxon>Rangifer</taxon>
    </lineage>
</organism>